<feature type="compositionally biased region" description="Polar residues" evidence="1">
    <location>
        <begin position="159"/>
        <end position="175"/>
    </location>
</feature>
<evidence type="ECO:0000256" key="1">
    <source>
        <dbReference type="SAM" id="MobiDB-lite"/>
    </source>
</evidence>
<protein>
    <recommendedName>
        <fullName evidence="2">WIYLD domain-containing protein</fullName>
    </recommendedName>
</protein>
<feature type="region of interest" description="Disordered" evidence="1">
    <location>
        <begin position="72"/>
        <end position="113"/>
    </location>
</feature>
<gene>
    <name evidence="3" type="ORF">FSB_LOCUS58650</name>
</gene>
<dbReference type="InterPro" id="IPR043017">
    <property type="entry name" value="WIYLD_dom_sf"/>
</dbReference>
<sequence>MPPRPRGRPRKKNPNDSRIHAAVEAMSPYGFPLDLVQVTVGELLNVYGGNEGWVFIEDDSYSLLLETLLEKTNGPQQEDDSSQREVGDADDRDASAAGPSIPSSSNSGTSDPVLLTNLALDSASQPNEAPNTAALLIPTCSNLGALDVMLQSNLDLVSASQPNETPNTARESNGRCNLPPAANSGGAETLGNSLAQSSPVMIQSTPPNSLPPQRRRPYHGWVSNDEVVDLVQLAPAPLPERIARLLKKLDE</sequence>
<evidence type="ECO:0000313" key="3">
    <source>
        <dbReference type="EMBL" id="SPD30768.1"/>
    </source>
</evidence>
<name>A0A2N9J1T1_FAGSY</name>
<dbReference type="InterPro" id="IPR018848">
    <property type="entry name" value="WIYLD_domain"/>
</dbReference>
<feature type="compositionally biased region" description="Basic and acidic residues" evidence="1">
    <location>
        <begin position="81"/>
        <end position="94"/>
    </location>
</feature>
<feature type="region of interest" description="Disordered" evidence="1">
    <location>
        <begin position="159"/>
        <end position="218"/>
    </location>
</feature>
<dbReference type="EMBL" id="OIVN01006332">
    <property type="protein sequence ID" value="SPD30768.1"/>
    <property type="molecule type" value="Genomic_DNA"/>
</dbReference>
<dbReference type="AlphaFoldDB" id="A0A2N9J1T1"/>
<dbReference type="PANTHER" id="PTHR34271:SF1">
    <property type="entry name" value="NUCLEOLAR HISTONE METHYLTRANSFERASE-RELATED PROTEIN"/>
    <property type="match status" value="1"/>
</dbReference>
<evidence type="ECO:0000259" key="2">
    <source>
        <dbReference type="Pfam" id="PF10440"/>
    </source>
</evidence>
<dbReference type="Pfam" id="PF10440">
    <property type="entry name" value="WIYLD"/>
    <property type="match status" value="1"/>
</dbReference>
<organism evidence="3">
    <name type="scientific">Fagus sylvatica</name>
    <name type="common">Beechnut</name>
    <dbReference type="NCBI Taxonomy" id="28930"/>
    <lineage>
        <taxon>Eukaryota</taxon>
        <taxon>Viridiplantae</taxon>
        <taxon>Streptophyta</taxon>
        <taxon>Embryophyta</taxon>
        <taxon>Tracheophyta</taxon>
        <taxon>Spermatophyta</taxon>
        <taxon>Magnoliopsida</taxon>
        <taxon>eudicotyledons</taxon>
        <taxon>Gunneridae</taxon>
        <taxon>Pentapetalae</taxon>
        <taxon>rosids</taxon>
        <taxon>fabids</taxon>
        <taxon>Fagales</taxon>
        <taxon>Fagaceae</taxon>
        <taxon>Fagus</taxon>
    </lineage>
</organism>
<feature type="compositionally biased region" description="Low complexity" evidence="1">
    <location>
        <begin position="95"/>
        <end position="112"/>
    </location>
</feature>
<feature type="compositionally biased region" description="Polar residues" evidence="1">
    <location>
        <begin position="190"/>
        <end position="207"/>
    </location>
</feature>
<dbReference type="Gene3D" id="1.10.8.850">
    <property type="entry name" value="Histone-lysine N methyltransferase , C-terminal domain-like"/>
    <property type="match status" value="1"/>
</dbReference>
<feature type="domain" description="WIYLD" evidence="2">
    <location>
        <begin position="15"/>
        <end position="72"/>
    </location>
</feature>
<proteinExistence type="predicted"/>
<dbReference type="PANTHER" id="PTHR34271">
    <property type="entry name" value="NUCLEOLAR HISTONE METHYLTRANSFERASE-RELATED PROTEIN"/>
    <property type="match status" value="1"/>
</dbReference>
<accession>A0A2N9J1T1</accession>
<reference evidence="3" key="1">
    <citation type="submission" date="2018-02" db="EMBL/GenBank/DDBJ databases">
        <authorList>
            <person name="Cohen D.B."/>
            <person name="Kent A.D."/>
        </authorList>
    </citation>
    <scope>NUCLEOTIDE SEQUENCE</scope>
</reference>